<dbReference type="PROSITE" id="PS00633">
    <property type="entry name" value="BROMODOMAIN_1"/>
    <property type="match status" value="1"/>
</dbReference>
<dbReference type="InterPro" id="IPR001487">
    <property type="entry name" value="Bromodomain"/>
</dbReference>
<comment type="subcellular location">
    <subcellularLocation>
        <location evidence="1">Nucleus</location>
    </subcellularLocation>
</comment>
<evidence type="ECO:0000256" key="6">
    <source>
        <dbReference type="PROSITE-ProRule" id="PRU00035"/>
    </source>
</evidence>
<dbReference type="GO" id="GO:0006357">
    <property type="term" value="P:regulation of transcription by RNA polymerase II"/>
    <property type="evidence" value="ECO:0007669"/>
    <property type="project" value="TreeGrafter"/>
</dbReference>
<dbReference type="PRINTS" id="PR00503">
    <property type="entry name" value="BROMODOMAIN"/>
</dbReference>
<dbReference type="InterPro" id="IPR018359">
    <property type="entry name" value="Bromodomain_CS"/>
</dbReference>
<feature type="compositionally biased region" description="Basic residues" evidence="7">
    <location>
        <begin position="81"/>
        <end position="91"/>
    </location>
</feature>
<dbReference type="PROSITE" id="PS50014">
    <property type="entry name" value="BROMODOMAIN_2"/>
    <property type="match status" value="1"/>
</dbReference>
<evidence type="ECO:0000313" key="9">
    <source>
        <dbReference type="Proteomes" id="UP000887563"/>
    </source>
</evidence>
<dbReference type="WBParaSite" id="Minc3s00068g03392">
    <property type="protein sequence ID" value="Minc3s00068g03392"/>
    <property type="gene ID" value="Minc3s00068g03392"/>
</dbReference>
<keyword evidence="4" id="KW-0804">Transcription</keyword>
<feature type="region of interest" description="Disordered" evidence="7">
    <location>
        <begin position="1"/>
        <end position="24"/>
    </location>
</feature>
<dbReference type="CDD" id="cd04369">
    <property type="entry name" value="Bromodomain"/>
    <property type="match status" value="1"/>
</dbReference>
<accession>A0A914KPI1</accession>
<dbReference type="Proteomes" id="UP000887563">
    <property type="component" value="Unplaced"/>
</dbReference>
<dbReference type="InterPro" id="IPR021900">
    <property type="entry name" value="DUF3512"/>
</dbReference>
<dbReference type="InterPro" id="IPR036427">
    <property type="entry name" value="Bromodomain-like_sf"/>
</dbReference>
<proteinExistence type="predicted"/>
<feature type="domain" description="Bromo" evidence="8">
    <location>
        <begin position="178"/>
        <end position="240"/>
    </location>
</feature>
<dbReference type="AlphaFoldDB" id="A0A914KPI1"/>
<keyword evidence="9" id="KW-1185">Reference proteome</keyword>
<feature type="compositionally biased region" description="Acidic residues" evidence="7">
    <location>
        <begin position="47"/>
        <end position="57"/>
    </location>
</feature>
<dbReference type="Pfam" id="PF12024">
    <property type="entry name" value="DUF3512"/>
    <property type="match status" value="1"/>
</dbReference>
<dbReference type="Pfam" id="PF00439">
    <property type="entry name" value="Bromodomain"/>
    <property type="match status" value="1"/>
</dbReference>
<organism evidence="9 10">
    <name type="scientific">Meloidogyne incognita</name>
    <name type="common">Southern root-knot nematode worm</name>
    <name type="synonym">Oxyuris incognita</name>
    <dbReference type="NCBI Taxonomy" id="6306"/>
    <lineage>
        <taxon>Eukaryota</taxon>
        <taxon>Metazoa</taxon>
        <taxon>Ecdysozoa</taxon>
        <taxon>Nematoda</taxon>
        <taxon>Chromadorea</taxon>
        <taxon>Rhabditida</taxon>
        <taxon>Tylenchina</taxon>
        <taxon>Tylenchomorpha</taxon>
        <taxon>Tylenchoidea</taxon>
        <taxon>Meloidogynidae</taxon>
        <taxon>Meloidogyninae</taxon>
        <taxon>Meloidogyne</taxon>
        <taxon>Meloidogyne incognita group</taxon>
    </lineage>
</organism>
<name>A0A914KPI1_MELIC</name>
<keyword evidence="5" id="KW-0539">Nucleus</keyword>
<dbReference type="SMART" id="SM00297">
    <property type="entry name" value="BROMO"/>
    <property type="match status" value="1"/>
</dbReference>
<dbReference type="PANTHER" id="PTHR22881:SF27">
    <property type="entry name" value="BROMODOMAIN CONTAINING 7_9"/>
    <property type="match status" value="1"/>
</dbReference>
<dbReference type="PANTHER" id="PTHR22881">
    <property type="entry name" value="BROMODOMAIN CONTAINING PROTEIN"/>
    <property type="match status" value="1"/>
</dbReference>
<protein>
    <submittedName>
        <fullName evidence="10">Bromo domain-containing protein</fullName>
    </submittedName>
</protein>
<evidence type="ECO:0000256" key="2">
    <source>
        <dbReference type="ARBA" id="ARBA00023015"/>
    </source>
</evidence>
<feature type="region of interest" description="Disordered" evidence="7">
    <location>
        <begin position="36"/>
        <end position="152"/>
    </location>
</feature>
<keyword evidence="2" id="KW-0805">Transcription regulation</keyword>
<dbReference type="SUPFAM" id="SSF47370">
    <property type="entry name" value="Bromodomain"/>
    <property type="match status" value="1"/>
</dbReference>
<evidence type="ECO:0000313" key="10">
    <source>
        <dbReference type="WBParaSite" id="Minc3s00068g03392"/>
    </source>
</evidence>
<evidence type="ECO:0000256" key="1">
    <source>
        <dbReference type="ARBA" id="ARBA00004123"/>
    </source>
</evidence>
<reference evidence="10" key="1">
    <citation type="submission" date="2022-11" db="UniProtKB">
        <authorList>
            <consortium name="WormBaseParasite"/>
        </authorList>
    </citation>
    <scope>IDENTIFICATION</scope>
</reference>
<dbReference type="GO" id="GO:0005634">
    <property type="term" value="C:nucleus"/>
    <property type="evidence" value="ECO:0007669"/>
    <property type="project" value="UniProtKB-SubCell"/>
</dbReference>
<evidence type="ECO:0000256" key="3">
    <source>
        <dbReference type="ARBA" id="ARBA00023117"/>
    </source>
</evidence>
<feature type="compositionally biased region" description="Basic and acidic residues" evidence="7">
    <location>
        <begin position="105"/>
        <end position="120"/>
    </location>
</feature>
<evidence type="ECO:0000256" key="7">
    <source>
        <dbReference type="SAM" id="MobiDB-lite"/>
    </source>
</evidence>
<dbReference type="Gene3D" id="1.20.920.10">
    <property type="entry name" value="Bromodomain-like"/>
    <property type="match status" value="1"/>
</dbReference>
<evidence type="ECO:0000259" key="8">
    <source>
        <dbReference type="PROSITE" id="PS50014"/>
    </source>
</evidence>
<dbReference type="InterPro" id="IPR051831">
    <property type="entry name" value="Bromodomain_contain_prot"/>
</dbReference>
<feature type="compositionally biased region" description="Basic and acidic residues" evidence="7">
    <location>
        <begin position="135"/>
        <end position="152"/>
    </location>
</feature>
<evidence type="ECO:0000256" key="4">
    <source>
        <dbReference type="ARBA" id="ARBA00023163"/>
    </source>
</evidence>
<evidence type="ECO:0000256" key="5">
    <source>
        <dbReference type="ARBA" id="ARBA00023242"/>
    </source>
</evidence>
<keyword evidence="3 6" id="KW-0103">Bromodomain</keyword>
<sequence length="592" mass="67334">MNRKEDQSTSTQPTRRLVGAPPSAAVMRIAAKELKVEQKRRPINPVETEESAEDDSETEKTAEETEEPDDFKTNEGLPPEKKRRKRRKKRIRLTDTGLKTKRKVDKKEKIVPEQKDKRIEDDQDMDSDPPSAKPEPQKEEPPPPKPKERPKLEDLSHFQLFCDNILRKLVMKDPEGYFANPVSDEEAPDYKNLIQTPMAFAMIRDKIEQDEYPKLSDFRSDVELIVSNAQTYNPEGSLFYLAAEKLSTLIKYYFSEKYLLYLIYALPFGRMVPIERVGVKIPNERKRIQKQLIANTKERERMNALIKDTETPRDIIESAPKFIRSRLTSRRPNCNLVYFDNKNGALALNLLTSNNLEEEEGDNEEGGGGNFPQKLKLGDLVKPLEQGNPGMLIEAFEPKINQQFPLISYTNPGPFASFAPQWDSTWATLSKRDSQLLLSCYGDQDNVSDAFSLRQMVENVDDCTFVDDMFDELTDGEHRKTIAALEGKEIEKPNAVASNPLNEKLDKTGEMLHQLAAVQNKRLSQPPPTAISYALVPDKEETHLANSIAQDLTKQILESNVRPGDIVSPKMVHQALGLDADDFDVISEFLDV</sequence>